<dbReference type="Pfam" id="PF12697">
    <property type="entry name" value="Abhydrolase_6"/>
    <property type="match status" value="1"/>
</dbReference>
<keyword evidence="3" id="KW-1185">Reference proteome</keyword>
<accession>A0A9W6MCU7</accession>
<evidence type="ECO:0000313" key="3">
    <source>
        <dbReference type="Proteomes" id="UP001143474"/>
    </source>
</evidence>
<dbReference type="InterPro" id="IPR029058">
    <property type="entry name" value="AB_hydrolase_fold"/>
</dbReference>
<dbReference type="AlphaFoldDB" id="A0A9W6MCU7"/>
<reference evidence="2" key="2">
    <citation type="submission" date="2023-01" db="EMBL/GenBank/DDBJ databases">
        <authorList>
            <person name="Sun Q."/>
            <person name="Evtushenko L."/>
        </authorList>
    </citation>
    <scope>NUCLEOTIDE SEQUENCE</scope>
    <source>
        <strain evidence="2">VKM Ac-2007</strain>
    </source>
</reference>
<dbReference type="EMBL" id="BSEV01000004">
    <property type="protein sequence ID" value="GLK09103.1"/>
    <property type="molecule type" value="Genomic_DNA"/>
</dbReference>
<organism evidence="2 3">
    <name type="scientific">Streptosporangium carneum</name>
    <dbReference type="NCBI Taxonomy" id="47481"/>
    <lineage>
        <taxon>Bacteria</taxon>
        <taxon>Bacillati</taxon>
        <taxon>Actinomycetota</taxon>
        <taxon>Actinomycetes</taxon>
        <taxon>Streptosporangiales</taxon>
        <taxon>Streptosporangiaceae</taxon>
        <taxon>Streptosporangium</taxon>
    </lineage>
</organism>
<keyword evidence="2" id="KW-0378">Hydrolase</keyword>
<dbReference type="PANTHER" id="PTHR37017">
    <property type="entry name" value="AB HYDROLASE-1 DOMAIN-CONTAINING PROTEIN-RELATED"/>
    <property type="match status" value="1"/>
</dbReference>
<reference evidence="2" key="1">
    <citation type="journal article" date="2014" name="Int. J. Syst. Evol. Microbiol.">
        <title>Complete genome sequence of Corynebacterium casei LMG S-19264T (=DSM 44701T), isolated from a smear-ripened cheese.</title>
        <authorList>
            <consortium name="US DOE Joint Genome Institute (JGI-PGF)"/>
            <person name="Walter F."/>
            <person name="Albersmeier A."/>
            <person name="Kalinowski J."/>
            <person name="Ruckert C."/>
        </authorList>
    </citation>
    <scope>NUCLEOTIDE SEQUENCE</scope>
    <source>
        <strain evidence="2">VKM Ac-2007</strain>
    </source>
</reference>
<name>A0A9W6MCU7_9ACTN</name>
<comment type="caution">
    <text evidence="2">The sequence shown here is derived from an EMBL/GenBank/DDBJ whole genome shotgun (WGS) entry which is preliminary data.</text>
</comment>
<dbReference type="GO" id="GO:0016787">
    <property type="term" value="F:hydrolase activity"/>
    <property type="evidence" value="ECO:0007669"/>
    <property type="project" value="UniProtKB-KW"/>
</dbReference>
<evidence type="ECO:0000259" key="1">
    <source>
        <dbReference type="Pfam" id="PF12697"/>
    </source>
</evidence>
<dbReference type="InterPro" id="IPR052897">
    <property type="entry name" value="Sec-Metab_Biosynth_Hydrolase"/>
</dbReference>
<dbReference type="PANTHER" id="PTHR37017:SF11">
    <property type="entry name" value="ESTERASE_LIPASE_THIOESTERASE DOMAIN-CONTAINING PROTEIN"/>
    <property type="match status" value="1"/>
</dbReference>
<dbReference type="Proteomes" id="UP001143474">
    <property type="component" value="Unassembled WGS sequence"/>
</dbReference>
<proteinExistence type="predicted"/>
<sequence>MPTIRNIVLVHGAFVDGSGWRGVHEELTWDGLRVHVAQNRALSLEGDAVATRRVLDGLDGPAVLVGHSYGGAVITEAGTHPNVASLVYVAAFAPDRGESVDTLLATPLPILPPAEGSLLLDREKFAGWFAADLPDRLAAFMADSQVRWSVDALRGPVTEPAWRHRPSWYLLTTQDRMIPPPTQRMMAERAGSTLVEVISSHAAHISQPVAVADLIRQAAA</sequence>
<dbReference type="InterPro" id="IPR000073">
    <property type="entry name" value="AB_hydrolase_1"/>
</dbReference>
<dbReference type="RefSeq" id="WP_271217589.1">
    <property type="nucleotide sequence ID" value="NZ_BAAAVD010000004.1"/>
</dbReference>
<dbReference type="Gene3D" id="3.40.50.1820">
    <property type="entry name" value="alpha/beta hydrolase"/>
    <property type="match status" value="1"/>
</dbReference>
<evidence type="ECO:0000313" key="2">
    <source>
        <dbReference type="EMBL" id="GLK09103.1"/>
    </source>
</evidence>
<protein>
    <submittedName>
        <fullName evidence="2">Alpha/beta hydrolase</fullName>
    </submittedName>
</protein>
<feature type="domain" description="AB hydrolase-1" evidence="1">
    <location>
        <begin position="7"/>
        <end position="213"/>
    </location>
</feature>
<dbReference type="SUPFAM" id="SSF53474">
    <property type="entry name" value="alpha/beta-Hydrolases"/>
    <property type="match status" value="1"/>
</dbReference>
<gene>
    <name evidence="2" type="ORF">GCM10017600_25090</name>
</gene>